<dbReference type="InterPro" id="IPR052712">
    <property type="entry name" value="Acid_resist_chaperone_HdeD"/>
</dbReference>
<dbReference type="GeneID" id="78293714"/>
<proteinExistence type="predicted"/>
<dbReference type="EMBL" id="QEKH01000001">
    <property type="protein sequence ID" value="PVY45982.1"/>
    <property type="molecule type" value="Genomic_DNA"/>
</dbReference>
<dbReference type="RefSeq" id="WP_116882374.1">
    <property type="nucleotide sequence ID" value="NZ_CAJKCJ010000161.1"/>
</dbReference>
<feature type="transmembrane region" description="Helical" evidence="1">
    <location>
        <begin position="159"/>
        <end position="181"/>
    </location>
</feature>
<keyword evidence="1" id="KW-0812">Transmembrane</keyword>
<feature type="transmembrane region" description="Helical" evidence="1">
    <location>
        <begin position="44"/>
        <end position="62"/>
    </location>
</feature>
<accession>A0A2U1BBG4</accession>
<evidence type="ECO:0000313" key="5">
    <source>
        <dbReference type="Proteomes" id="UP000576225"/>
    </source>
</evidence>
<evidence type="ECO:0000256" key="1">
    <source>
        <dbReference type="SAM" id="Phobius"/>
    </source>
</evidence>
<organism evidence="3 4">
    <name type="scientific">Victivallis vadensis</name>
    <dbReference type="NCBI Taxonomy" id="172901"/>
    <lineage>
        <taxon>Bacteria</taxon>
        <taxon>Pseudomonadati</taxon>
        <taxon>Lentisphaerota</taxon>
        <taxon>Lentisphaeria</taxon>
        <taxon>Victivallales</taxon>
        <taxon>Victivallaceae</taxon>
        <taxon>Victivallis</taxon>
    </lineage>
</organism>
<evidence type="ECO:0000313" key="2">
    <source>
        <dbReference type="EMBL" id="NMD87460.1"/>
    </source>
</evidence>
<gene>
    <name evidence="3" type="ORF">C8D82_101180</name>
    <name evidence="2" type="ORF">HF882_12780</name>
</gene>
<dbReference type="PANTHER" id="PTHR34989:SF1">
    <property type="entry name" value="PROTEIN HDED"/>
    <property type="match status" value="1"/>
</dbReference>
<protein>
    <submittedName>
        <fullName evidence="3">Uncharacterized membrane protein HdeD (DUF308 family)</fullName>
    </submittedName>
</protein>
<feature type="transmembrane region" description="Helical" evidence="1">
    <location>
        <begin position="74"/>
        <end position="97"/>
    </location>
</feature>
<dbReference type="InterPro" id="IPR005325">
    <property type="entry name" value="DUF308_memb"/>
</dbReference>
<name>A0A2U1BBG4_9BACT</name>
<feature type="transmembrane region" description="Helical" evidence="1">
    <location>
        <begin position="103"/>
        <end position="123"/>
    </location>
</feature>
<dbReference type="AlphaFoldDB" id="A0A2U1BBG4"/>
<dbReference type="Proteomes" id="UP000245959">
    <property type="component" value="Unassembled WGS sequence"/>
</dbReference>
<evidence type="ECO:0000313" key="4">
    <source>
        <dbReference type="Proteomes" id="UP000245959"/>
    </source>
</evidence>
<keyword evidence="1" id="KW-1133">Transmembrane helix</keyword>
<evidence type="ECO:0000313" key="3">
    <source>
        <dbReference type="EMBL" id="PVY45982.1"/>
    </source>
</evidence>
<comment type="caution">
    <text evidence="3">The sequence shown here is derived from an EMBL/GenBank/DDBJ whole genome shotgun (WGS) entry which is preliminary data.</text>
</comment>
<sequence>MTEIKNPKILISTNLLGGHSWLFIVVQALISILLGVIFLFHPAWIMIVLALALGIMLLGSGIQQFALMILTKKFSFLILLYGLLLLLAGLFLVANPFLGSLDLLLILGIWFIFHAIELFVGAARAKTVARSIRTMAMVNGILSFLCGFFITLFPLAGIMWINLVFAFYLILYGVMTLAVGFKLRSISR</sequence>
<dbReference type="GO" id="GO:0005886">
    <property type="term" value="C:plasma membrane"/>
    <property type="evidence" value="ECO:0007669"/>
    <property type="project" value="TreeGrafter"/>
</dbReference>
<dbReference type="Proteomes" id="UP000576225">
    <property type="component" value="Unassembled WGS sequence"/>
</dbReference>
<feature type="transmembrane region" description="Helical" evidence="1">
    <location>
        <begin position="21"/>
        <end position="38"/>
    </location>
</feature>
<dbReference type="PANTHER" id="PTHR34989">
    <property type="entry name" value="PROTEIN HDED"/>
    <property type="match status" value="1"/>
</dbReference>
<reference evidence="3 4" key="1">
    <citation type="submission" date="2018-04" db="EMBL/GenBank/DDBJ databases">
        <title>Genomic Encyclopedia of Type Strains, Phase IV (KMG-IV): sequencing the most valuable type-strain genomes for metagenomic binning, comparative biology and taxonomic classification.</title>
        <authorList>
            <person name="Goeker M."/>
        </authorList>
    </citation>
    <scope>NUCLEOTIDE SEQUENCE [LARGE SCALE GENOMIC DNA]</scope>
    <source>
        <strain evidence="3 4">DSM 14823</strain>
    </source>
</reference>
<keyword evidence="1" id="KW-0472">Membrane</keyword>
<dbReference type="EMBL" id="JABAEW010000024">
    <property type="protein sequence ID" value="NMD87460.1"/>
    <property type="molecule type" value="Genomic_DNA"/>
</dbReference>
<dbReference type="Pfam" id="PF03729">
    <property type="entry name" value="DUF308"/>
    <property type="match status" value="2"/>
</dbReference>
<keyword evidence="4" id="KW-1185">Reference proteome</keyword>
<feature type="transmembrane region" description="Helical" evidence="1">
    <location>
        <begin position="135"/>
        <end position="153"/>
    </location>
</feature>
<reference evidence="2 5" key="2">
    <citation type="submission" date="2020-04" db="EMBL/GenBank/DDBJ databases">
        <authorList>
            <person name="Hitch T.C.A."/>
            <person name="Wylensek D."/>
            <person name="Clavel T."/>
        </authorList>
    </citation>
    <scope>NUCLEOTIDE SEQUENCE [LARGE SCALE GENOMIC DNA]</scope>
    <source>
        <strain evidence="2 5">COR2-253-APC-1A</strain>
    </source>
</reference>